<sequence length="108" mass="12708">MVYTIIVHLQASSLDNAEKLSQKLVEAASTYRKDKETLAWLVHRDPKDPLKFAIVERFLNEDSQKYHLENPYWATFDRHVQPLLSHPIHENLTRWEELDVPVKNQDSA</sequence>
<dbReference type="SUPFAM" id="SSF54909">
    <property type="entry name" value="Dimeric alpha+beta barrel"/>
    <property type="match status" value="1"/>
</dbReference>
<name>A0A0K6FQ77_9AGAM</name>
<keyword evidence="2" id="KW-1185">Reference proteome</keyword>
<dbReference type="EMBL" id="CYGV01000413">
    <property type="protein sequence ID" value="CUA68376.1"/>
    <property type="molecule type" value="Genomic_DNA"/>
</dbReference>
<accession>A0A0K6FQ77</accession>
<evidence type="ECO:0000313" key="2">
    <source>
        <dbReference type="Proteomes" id="UP000044841"/>
    </source>
</evidence>
<dbReference type="Proteomes" id="UP000044841">
    <property type="component" value="Unassembled WGS sequence"/>
</dbReference>
<organism evidence="1 2">
    <name type="scientific">Rhizoctonia solani</name>
    <dbReference type="NCBI Taxonomy" id="456999"/>
    <lineage>
        <taxon>Eukaryota</taxon>
        <taxon>Fungi</taxon>
        <taxon>Dikarya</taxon>
        <taxon>Basidiomycota</taxon>
        <taxon>Agaricomycotina</taxon>
        <taxon>Agaricomycetes</taxon>
        <taxon>Cantharellales</taxon>
        <taxon>Ceratobasidiaceae</taxon>
        <taxon>Rhizoctonia</taxon>
    </lineage>
</organism>
<dbReference type="AlphaFoldDB" id="A0A0K6FQ77"/>
<reference evidence="1 2" key="1">
    <citation type="submission" date="2015-07" db="EMBL/GenBank/DDBJ databases">
        <authorList>
            <person name="Noorani M."/>
        </authorList>
    </citation>
    <scope>NUCLEOTIDE SEQUENCE [LARGE SCALE GENOMIC DNA]</scope>
    <source>
        <strain evidence="1">BBA 69670</strain>
    </source>
</reference>
<dbReference type="PANTHER" id="PTHR38052:SF1">
    <property type="entry name" value="ABM DOMAIN-CONTAINING PROTEIN"/>
    <property type="match status" value="1"/>
</dbReference>
<dbReference type="InterPro" id="IPR011008">
    <property type="entry name" value="Dimeric_a/b-barrel"/>
</dbReference>
<evidence type="ECO:0000313" key="1">
    <source>
        <dbReference type="EMBL" id="CUA68376.1"/>
    </source>
</evidence>
<protein>
    <recommendedName>
        <fullName evidence="3">ABM domain-containing protein</fullName>
    </recommendedName>
</protein>
<proteinExistence type="predicted"/>
<gene>
    <name evidence="1" type="ORF">RSOLAG22IIIB_07891</name>
</gene>
<evidence type="ECO:0008006" key="3">
    <source>
        <dbReference type="Google" id="ProtNLM"/>
    </source>
</evidence>
<dbReference type="Gene3D" id="3.30.70.100">
    <property type="match status" value="1"/>
</dbReference>
<dbReference type="PANTHER" id="PTHR38052">
    <property type="entry name" value="EXPRESSED PROTEIN"/>
    <property type="match status" value="1"/>
</dbReference>